<dbReference type="RefSeq" id="WP_058387085.1">
    <property type="nucleotide sequence ID" value="NZ_CAAAHN010000037.1"/>
</dbReference>
<evidence type="ECO:0000313" key="2">
    <source>
        <dbReference type="Proteomes" id="UP000054785"/>
    </source>
</evidence>
<dbReference type="STRING" id="45065.Lgee_0815"/>
<dbReference type="AlphaFoldDB" id="A0A0W0U2H3"/>
<proteinExistence type="predicted"/>
<accession>A0A0W0U2H3</accession>
<comment type="caution">
    <text evidence="1">The sequence shown here is derived from an EMBL/GenBank/DDBJ whole genome shotgun (WGS) entry which is preliminary data.</text>
</comment>
<dbReference type="Proteomes" id="UP000054785">
    <property type="component" value="Unassembled WGS sequence"/>
</dbReference>
<dbReference type="EMBL" id="LNYC01000024">
    <property type="protein sequence ID" value="KTD01953.1"/>
    <property type="molecule type" value="Genomic_DNA"/>
</dbReference>
<sequence>MTLSRLKYALTDIHLAEPTEQLEKLLPYNFNPEALDGMRILPELMMPEKMELIRHIIIKNKKPGSNTVILLDFGMVSFNL</sequence>
<dbReference type="PATRIC" id="fig|45065.4.peg.874"/>
<reference evidence="1 2" key="1">
    <citation type="submission" date="2015-11" db="EMBL/GenBank/DDBJ databases">
        <title>Genomic analysis of 38 Legionella species identifies large and diverse effector repertoires.</title>
        <authorList>
            <person name="Burstein D."/>
            <person name="Amaro F."/>
            <person name="Zusman T."/>
            <person name="Lifshitz Z."/>
            <person name="Cohen O."/>
            <person name="Gilbert J.A."/>
            <person name="Pupko T."/>
            <person name="Shuman H.A."/>
            <person name="Segal G."/>
        </authorList>
    </citation>
    <scope>NUCLEOTIDE SEQUENCE [LARGE SCALE GENOMIC DNA]</scope>
    <source>
        <strain evidence="1 2">ATCC 49504</strain>
    </source>
</reference>
<protein>
    <submittedName>
        <fullName evidence="1">Uncharacterized protein</fullName>
    </submittedName>
</protein>
<organism evidence="1 2">
    <name type="scientific">Legionella geestiana</name>
    <dbReference type="NCBI Taxonomy" id="45065"/>
    <lineage>
        <taxon>Bacteria</taxon>
        <taxon>Pseudomonadati</taxon>
        <taxon>Pseudomonadota</taxon>
        <taxon>Gammaproteobacteria</taxon>
        <taxon>Legionellales</taxon>
        <taxon>Legionellaceae</taxon>
        <taxon>Legionella</taxon>
    </lineage>
</organism>
<evidence type="ECO:0000313" key="1">
    <source>
        <dbReference type="EMBL" id="KTD01953.1"/>
    </source>
</evidence>
<gene>
    <name evidence="1" type="ORF">Lgee_0815</name>
</gene>
<name>A0A0W0U2H3_9GAMM</name>
<keyword evidence="2" id="KW-1185">Reference proteome</keyword>